<dbReference type="EMBL" id="CP040812">
    <property type="protein sequence ID" value="QCY70768.1"/>
    <property type="molecule type" value="Genomic_DNA"/>
</dbReference>
<accession>A0A5B7X7Q9</accession>
<dbReference type="KEGG" id="afla:FHG64_15985"/>
<dbReference type="AlphaFoldDB" id="A0A5B7X7Q9"/>
<sequence length="171" mass="19921">MDNGQSRTAVCTFYMVHYAHMNKDGNYGTGMCFGNLYFDNSNKRKQLKEDEILGVLKENDNENTWTSTISYRETGKLYDELRKFKGIELEKSFAIYEITFAPDLTIKEVRKISSFNNKVDKELVSILKNSEWSGNHYSIHGEVPDNSKLLVGIFYYPADNRNESFLSRYYL</sequence>
<organism evidence="1 2">
    <name type="scientific">Antarcticibacterium flavum</name>
    <dbReference type="NCBI Taxonomy" id="2058175"/>
    <lineage>
        <taxon>Bacteria</taxon>
        <taxon>Pseudomonadati</taxon>
        <taxon>Bacteroidota</taxon>
        <taxon>Flavobacteriia</taxon>
        <taxon>Flavobacteriales</taxon>
        <taxon>Flavobacteriaceae</taxon>
        <taxon>Antarcticibacterium</taxon>
    </lineage>
</organism>
<dbReference type="Proteomes" id="UP000309016">
    <property type="component" value="Chromosome"/>
</dbReference>
<dbReference type="RefSeq" id="WP_139067327.1">
    <property type="nucleotide sequence ID" value="NZ_CP040812.1"/>
</dbReference>
<evidence type="ECO:0000313" key="1">
    <source>
        <dbReference type="EMBL" id="QCY70768.1"/>
    </source>
</evidence>
<keyword evidence="2" id="KW-1185">Reference proteome</keyword>
<gene>
    <name evidence="1" type="ORF">FHG64_15985</name>
</gene>
<evidence type="ECO:0000313" key="2">
    <source>
        <dbReference type="Proteomes" id="UP000309016"/>
    </source>
</evidence>
<protein>
    <submittedName>
        <fullName evidence="1">Uncharacterized protein</fullName>
    </submittedName>
</protein>
<reference evidence="1 2" key="1">
    <citation type="submission" date="2019-06" db="EMBL/GenBank/DDBJ databases">
        <title>Complete genome sequence of Antarcticibacterium flavum KCTC 52984T from an Antarctic marine sediment.</title>
        <authorList>
            <person name="Lee Y.M."/>
            <person name="Shin S.C."/>
        </authorList>
    </citation>
    <scope>NUCLEOTIDE SEQUENCE [LARGE SCALE GENOMIC DNA]</scope>
    <source>
        <strain evidence="1 2">KCTC 52984</strain>
    </source>
</reference>
<dbReference type="OrthoDB" id="824130at2"/>
<name>A0A5B7X7Q9_9FLAO</name>
<proteinExistence type="predicted"/>